<evidence type="ECO:0000313" key="6">
    <source>
        <dbReference type="EMBL" id="CCJ81303.1"/>
    </source>
</evidence>
<comment type="caution">
    <text evidence="6">The sequence shown here is derived from an EMBL/GenBank/DDBJ whole genome shotgun (WGS) entry which is preliminary data.</text>
</comment>
<evidence type="ECO:0000259" key="5">
    <source>
        <dbReference type="PROSITE" id="PS50931"/>
    </source>
</evidence>
<dbReference type="InterPro" id="IPR036388">
    <property type="entry name" value="WH-like_DNA-bd_sf"/>
</dbReference>
<keyword evidence="4" id="KW-0804">Transcription</keyword>
<organism evidence="6 7">
    <name type="scientific">Cronobacter dublinensis 1210</name>
    <dbReference type="NCBI Taxonomy" id="1208656"/>
    <lineage>
        <taxon>Bacteria</taxon>
        <taxon>Pseudomonadati</taxon>
        <taxon>Pseudomonadota</taxon>
        <taxon>Gammaproteobacteria</taxon>
        <taxon>Enterobacterales</taxon>
        <taxon>Enterobacteriaceae</taxon>
        <taxon>Cronobacter</taxon>
    </lineage>
</organism>
<evidence type="ECO:0000256" key="1">
    <source>
        <dbReference type="ARBA" id="ARBA00009437"/>
    </source>
</evidence>
<feature type="domain" description="HTH lysR-type" evidence="5">
    <location>
        <begin position="41"/>
        <end position="98"/>
    </location>
</feature>
<dbReference type="InterPro" id="IPR036390">
    <property type="entry name" value="WH_DNA-bd_sf"/>
</dbReference>
<dbReference type="SUPFAM" id="SSF46785">
    <property type="entry name" value="Winged helix' DNA-binding domain"/>
    <property type="match status" value="1"/>
</dbReference>
<dbReference type="Gene3D" id="1.10.10.10">
    <property type="entry name" value="Winged helix-like DNA-binding domain superfamily/Winged helix DNA-binding domain"/>
    <property type="match status" value="1"/>
</dbReference>
<dbReference type="EMBL" id="CAKZ01000093">
    <property type="protein sequence ID" value="CCJ81303.1"/>
    <property type="molecule type" value="Genomic_DNA"/>
</dbReference>
<dbReference type="InterPro" id="IPR058163">
    <property type="entry name" value="LysR-type_TF_proteobact-type"/>
</dbReference>
<dbReference type="InterPro" id="IPR000847">
    <property type="entry name" value="LysR_HTH_N"/>
</dbReference>
<sequence length="345" mass="38830">MVILKKIAKAAQCSAARCAEKRYDARNTFAGLAQMMDTGSVNIRALQLFISVFDGESFSAVARREGVSASMISRVIRQLEEALGQQLFYRNTRAVIPTEAGRLFAQYARGIAEQFSEARRELQDRALEPSGLLRINAPVFFGQRHIAPWLTGLAERYPRLQLELTQTDDYVDPHRDATDLIVRIGTLTDSSFHARVFCEQRYYFAAAPRYLARYGAPASPEDFRAHQCLVYSGSSGPNRWLARRPGEPWVHYPISARLVSNNASSLLTAALDGMGLVLFPDWLMGEWLKQGRLTKVLPEYEAAINTEAQHIAAIYPNARHPPLNVRAAIDYFVEAFGTPVYWQRD</sequence>
<evidence type="ECO:0000256" key="3">
    <source>
        <dbReference type="ARBA" id="ARBA00023125"/>
    </source>
</evidence>
<gene>
    <name evidence="6" type="ORF">BN134_2044</name>
</gene>
<accession>A0ABM9Q714</accession>
<keyword evidence="2" id="KW-0805">Transcription regulation</keyword>
<dbReference type="PROSITE" id="PS50931">
    <property type="entry name" value="HTH_LYSR"/>
    <property type="match status" value="1"/>
</dbReference>
<proteinExistence type="inferred from homology"/>
<dbReference type="InterPro" id="IPR005119">
    <property type="entry name" value="LysR_subst-bd"/>
</dbReference>
<dbReference type="Gene3D" id="3.40.190.290">
    <property type="match status" value="1"/>
</dbReference>
<reference evidence="7" key="1">
    <citation type="journal article" date="2012" name="PLoS ONE">
        <title>Comparative analysis of genome sequences covering the seven cronobacter species.</title>
        <authorList>
            <person name="Joseph S."/>
            <person name="Desai P."/>
            <person name="Ji Y."/>
            <person name="Cummings C.A."/>
            <person name="Shih R."/>
            <person name="Degoricija L."/>
            <person name="Rico A."/>
            <person name="Brzoska P."/>
            <person name="Hamby S.E."/>
            <person name="Masood N."/>
            <person name="Hariri S."/>
            <person name="Sonbol H."/>
            <person name="Chuzhanova N."/>
            <person name="McClelland M."/>
            <person name="Furtado M.R."/>
            <person name="Forsythe S.J."/>
        </authorList>
    </citation>
    <scope>NUCLEOTIDE SEQUENCE [LARGE SCALE GENOMIC DNA]</scope>
    <source>
        <strain evidence="7">1210</strain>
    </source>
</reference>
<dbReference type="PANTHER" id="PTHR30537">
    <property type="entry name" value="HTH-TYPE TRANSCRIPTIONAL REGULATOR"/>
    <property type="match status" value="1"/>
</dbReference>
<evidence type="ECO:0000313" key="7">
    <source>
        <dbReference type="Proteomes" id="UP000009342"/>
    </source>
</evidence>
<dbReference type="CDD" id="cd08422">
    <property type="entry name" value="PBP2_CrgA_like"/>
    <property type="match status" value="1"/>
</dbReference>
<keyword evidence="3" id="KW-0238">DNA-binding</keyword>
<protein>
    <submittedName>
        <fullName evidence="6">FIG032225: Transcriptional regulator, LysR family</fullName>
    </submittedName>
</protein>
<dbReference type="Pfam" id="PF00126">
    <property type="entry name" value="HTH_1"/>
    <property type="match status" value="1"/>
</dbReference>
<comment type="similarity">
    <text evidence="1">Belongs to the LysR transcriptional regulatory family.</text>
</comment>
<evidence type="ECO:0000256" key="2">
    <source>
        <dbReference type="ARBA" id="ARBA00023015"/>
    </source>
</evidence>
<dbReference type="Proteomes" id="UP000009342">
    <property type="component" value="Unassembled WGS sequence"/>
</dbReference>
<keyword evidence="7" id="KW-1185">Reference proteome</keyword>
<dbReference type="PANTHER" id="PTHR30537:SF66">
    <property type="entry name" value="IRON-REGULATED VIRULENCE REGULATORY PROTEIN IRGB"/>
    <property type="match status" value="1"/>
</dbReference>
<dbReference type="Pfam" id="PF03466">
    <property type="entry name" value="LysR_substrate"/>
    <property type="match status" value="1"/>
</dbReference>
<name>A0ABM9Q714_9ENTR</name>
<evidence type="ECO:0000256" key="4">
    <source>
        <dbReference type="ARBA" id="ARBA00023163"/>
    </source>
</evidence>
<dbReference type="SUPFAM" id="SSF53850">
    <property type="entry name" value="Periplasmic binding protein-like II"/>
    <property type="match status" value="1"/>
</dbReference>